<keyword evidence="1" id="KW-0472">Membrane</keyword>
<protein>
    <submittedName>
        <fullName evidence="2">Uncharacterized membrane protein YesL</fullName>
    </submittedName>
</protein>
<organism evidence="2 3">
    <name type="scientific">Nonomuraea solani</name>
    <dbReference type="NCBI Taxonomy" id="1144553"/>
    <lineage>
        <taxon>Bacteria</taxon>
        <taxon>Bacillati</taxon>
        <taxon>Actinomycetota</taxon>
        <taxon>Actinomycetes</taxon>
        <taxon>Streptosporangiales</taxon>
        <taxon>Streptosporangiaceae</taxon>
        <taxon>Nonomuraea</taxon>
    </lineage>
</organism>
<keyword evidence="3" id="KW-1185">Reference proteome</keyword>
<reference evidence="2 3" key="1">
    <citation type="submission" date="2016-10" db="EMBL/GenBank/DDBJ databases">
        <authorList>
            <person name="de Groot N.N."/>
        </authorList>
    </citation>
    <scope>NUCLEOTIDE SEQUENCE [LARGE SCALE GENOMIC DNA]</scope>
    <source>
        <strain evidence="2 3">CGMCC 4.7037</strain>
    </source>
</reference>
<sequence length="209" mass="22923">MNHPAMSIRIQAACSELIWVVQLNLMWLVFTLAGGVILGLGPATVAAYTLARRHARNETFQAWSEFWTVYRREFVRASLLVLPAALVATVLVGNYLYFSALGPSMGALRIATFVALIALAGVGAHVGPLYAHYDLPLWAYWPKASQLAIFRPASSVVLLLALSAIAFATSVAPILAPMISFGAWIYLNTWLCLRFFQENEARLHSKGNS</sequence>
<name>A0A1H6ES33_9ACTN</name>
<feature type="transmembrane region" description="Helical" evidence="1">
    <location>
        <begin position="110"/>
        <end position="127"/>
    </location>
</feature>
<dbReference type="Proteomes" id="UP000236732">
    <property type="component" value="Unassembled WGS sequence"/>
</dbReference>
<dbReference type="EMBL" id="FNVT01000017">
    <property type="protein sequence ID" value="SEH00668.1"/>
    <property type="molecule type" value="Genomic_DNA"/>
</dbReference>
<dbReference type="AlphaFoldDB" id="A0A1H6ES33"/>
<proteinExistence type="predicted"/>
<feature type="transmembrane region" description="Helical" evidence="1">
    <location>
        <begin position="79"/>
        <end position="98"/>
    </location>
</feature>
<keyword evidence="1" id="KW-1133">Transmembrane helix</keyword>
<feature type="transmembrane region" description="Helical" evidence="1">
    <location>
        <begin position="25"/>
        <end position="51"/>
    </location>
</feature>
<dbReference type="Pfam" id="PF04854">
    <property type="entry name" value="DUF624"/>
    <property type="match status" value="1"/>
</dbReference>
<evidence type="ECO:0000313" key="3">
    <source>
        <dbReference type="Proteomes" id="UP000236732"/>
    </source>
</evidence>
<keyword evidence="1" id="KW-0812">Transmembrane</keyword>
<evidence type="ECO:0000256" key="1">
    <source>
        <dbReference type="SAM" id="Phobius"/>
    </source>
</evidence>
<dbReference type="InterPro" id="IPR006938">
    <property type="entry name" value="DUF624"/>
</dbReference>
<dbReference type="RefSeq" id="WP_235030745.1">
    <property type="nucleotide sequence ID" value="NZ_FNVT01000017.1"/>
</dbReference>
<gene>
    <name evidence="2" type="ORF">SAMN05444920_11799</name>
</gene>
<evidence type="ECO:0000313" key="2">
    <source>
        <dbReference type="EMBL" id="SEH00668.1"/>
    </source>
</evidence>
<accession>A0A1H6ES33</accession>
<feature type="transmembrane region" description="Helical" evidence="1">
    <location>
        <begin position="174"/>
        <end position="196"/>
    </location>
</feature>
<feature type="transmembrane region" description="Helical" evidence="1">
    <location>
        <begin position="148"/>
        <end position="168"/>
    </location>
</feature>